<dbReference type="Gene3D" id="1.20.1270.60">
    <property type="entry name" value="Arfaptin homology (AH) domain/BAR domain"/>
    <property type="match status" value="1"/>
</dbReference>
<dbReference type="SUPFAM" id="SSF103657">
    <property type="entry name" value="BAR/IMD domain-like"/>
    <property type="match status" value="1"/>
</dbReference>
<dbReference type="Proteomes" id="UP000515908">
    <property type="component" value="Chromosome 19"/>
</dbReference>
<dbReference type="VEuPathDB" id="TriTrypDB:ADEAN_000843500"/>
<sequence>MNTVHTVNRRVKLTLKLAPKTEDEEYNARKKSFKSLSDSIKDYKNAMDRAKKSIKGVVDALSQVQRAFTGVAANPDLSPQTSNTITSFGAALDRLKGEIYENFEKAMDTEVSGPINGLREVETSCNTADNERTKFRKEYDLYRDLVRQKEAEYTKKDKDLSASKSYGGDVIKMNENQKLFEEADLKFTGACSSYTSQVAFSTTQSVDAFMRCWRDSLSRYTSEFAALASASCGYIRGGFDG</sequence>
<accession>A0A7G2CPL8</accession>
<evidence type="ECO:0008006" key="3">
    <source>
        <dbReference type="Google" id="ProtNLM"/>
    </source>
</evidence>
<protein>
    <recommendedName>
        <fullName evidence="3">BAR domain containing protein</fullName>
    </recommendedName>
</protein>
<organism evidence="1 2">
    <name type="scientific">Angomonas deanei</name>
    <dbReference type="NCBI Taxonomy" id="59799"/>
    <lineage>
        <taxon>Eukaryota</taxon>
        <taxon>Discoba</taxon>
        <taxon>Euglenozoa</taxon>
        <taxon>Kinetoplastea</taxon>
        <taxon>Metakinetoplastina</taxon>
        <taxon>Trypanosomatida</taxon>
        <taxon>Trypanosomatidae</taxon>
        <taxon>Strigomonadinae</taxon>
        <taxon>Angomonas</taxon>
    </lineage>
</organism>
<dbReference type="InterPro" id="IPR027267">
    <property type="entry name" value="AH/BAR_dom_sf"/>
</dbReference>
<dbReference type="PANTHER" id="PTHR38148">
    <property type="entry name" value="BAR DOMAIN-CONTAINING PROTEIN"/>
    <property type="match status" value="1"/>
</dbReference>
<evidence type="ECO:0000313" key="2">
    <source>
        <dbReference type="Proteomes" id="UP000515908"/>
    </source>
</evidence>
<dbReference type="EMBL" id="LR877163">
    <property type="protein sequence ID" value="CAD2220911.1"/>
    <property type="molecule type" value="Genomic_DNA"/>
</dbReference>
<reference evidence="1 2" key="1">
    <citation type="submission" date="2020-08" db="EMBL/GenBank/DDBJ databases">
        <authorList>
            <person name="Newling K."/>
            <person name="Davey J."/>
            <person name="Forrester S."/>
        </authorList>
    </citation>
    <scope>NUCLEOTIDE SEQUENCE [LARGE SCALE GENOMIC DNA]</scope>
    <source>
        <strain evidence="2">Crithidia deanei Carvalho (ATCC PRA-265)</strain>
    </source>
</reference>
<evidence type="ECO:0000313" key="1">
    <source>
        <dbReference type="EMBL" id="CAD2220911.1"/>
    </source>
</evidence>
<proteinExistence type="predicted"/>
<gene>
    <name evidence="1" type="ORF">ADEAN_000843500</name>
</gene>
<dbReference type="PANTHER" id="PTHR38148:SF3">
    <property type="entry name" value="BAR DOMAIN-CONTAINING PROTEIN"/>
    <property type="match status" value="1"/>
</dbReference>
<dbReference type="AlphaFoldDB" id="A0A7G2CPL8"/>
<name>A0A7G2CPL8_9TRYP</name>
<keyword evidence="2" id="KW-1185">Reference proteome</keyword>